<proteinExistence type="predicted"/>
<evidence type="ECO:0000259" key="3">
    <source>
        <dbReference type="Pfam" id="PF13559"/>
    </source>
</evidence>
<evidence type="ECO:0000256" key="2">
    <source>
        <dbReference type="SAM" id="Phobius"/>
    </source>
</evidence>
<feature type="domain" description="Protein-glutamine gamma-glutamyltransferase-like C-terminal" evidence="3">
    <location>
        <begin position="553"/>
        <end position="621"/>
    </location>
</feature>
<keyword evidence="2" id="KW-0812">Transmembrane</keyword>
<evidence type="ECO:0000313" key="5">
    <source>
        <dbReference type="Proteomes" id="UP000325286"/>
    </source>
</evidence>
<dbReference type="OrthoDB" id="289048at2"/>
<name>A0A5B9QIS7_9BACT</name>
<organism evidence="4 5">
    <name type="scientific">Roseimaritima ulvae</name>
    <dbReference type="NCBI Taxonomy" id="980254"/>
    <lineage>
        <taxon>Bacteria</taxon>
        <taxon>Pseudomonadati</taxon>
        <taxon>Planctomycetota</taxon>
        <taxon>Planctomycetia</taxon>
        <taxon>Pirellulales</taxon>
        <taxon>Pirellulaceae</taxon>
        <taxon>Roseimaritima</taxon>
    </lineage>
</organism>
<dbReference type="RefSeq" id="WP_068142280.1">
    <property type="nucleotide sequence ID" value="NZ_CP042914.1"/>
</dbReference>
<reference evidence="4 5" key="1">
    <citation type="submission" date="2019-08" db="EMBL/GenBank/DDBJ databases">
        <title>Deep-cultivation of Planctomycetes and their phenomic and genomic characterization uncovers novel biology.</title>
        <authorList>
            <person name="Wiegand S."/>
            <person name="Jogler M."/>
            <person name="Boedeker C."/>
            <person name="Pinto D."/>
            <person name="Vollmers J."/>
            <person name="Rivas-Marin E."/>
            <person name="Kohn T."/>
            <person name="Peeters S.H."/>
            <person name="Heuer A."/>
            <person name="Rast P."/>
            <person name="Oberbeckmann S."/>
            <person name="Bunk B."/>
            <person name="Jeske O."/>
            <person name="Meyerdierks A."/>
            <person name="Storesund J.E."/>
            <person name="Kallscheuer N."/>
            <person name="Luecker S."/>
            <person name="Lage O.M."/>
            <person name="Pohl T."/>
            <person name="Merkel B.J."/>
            <person name="Hornburger P."/>
            <person name="Mueller R.-W."/>
            <person name="Bruemmer F."/>
            <person name="Labrenz M."/>
            <person name="Spormann A.M."/>
            <person name="Op den Camp H."/>
            <person name="Overmann J."/>
            <person name="Amann R."/>
            <person name="Jetten M.S.M."/>
            <person name="Mascher T."/>
            <person name="Medema M.H."/>
            <person name="Devos D.P."/>
            <person name="Kaster A.-K."/>
            <person name="Ovreas L."/>
            <person name="Rohde M."/>
            <person name="Galperin M.Y."/>
            <person name="Jogler C."/>
        </authorList>
    </citation>
    <scope>NUCLEOTIDE SEQUENCE [LARGE SCALE GENOMIC DNA]</scope>
    <source>
        <strain evidence="4 5">UC8</strain>
    </source>
</reference>
<gene>
    <name evidence="4" type="ORF">UC8_09780</name>
</gene>
<feature type="transmembrane region" description="Helical" evidence="2">
    <location>
        <begin position="213"/>
        <end position="238"/>
    </location>
</feature>
<dbReference type="KEGG" id="rul:UC8_09780"/>
<dbReference type="GO" id="GO:0016740">
    <property type="term" value="F:transferase activity"/>
    <property type="evidence" value="ECO:0007669"/>
    <property type="project" value="UniProtKB-KW"/>
</dbReference>
<feature type="compositionally biased region" description="Low complexity" evidence="1">
    <location>
        <begin position="443"/>
        <end position="457"/>
    </location>
</feature>
<feature type="compositionally biased region" description="Gly residues" evidence="1">
    <location>
        <begin position="341"/>
        <end position="356"/>
    </location>
</feature>
<feature type="region of interest" description="Disordered" evidence="1">
    <location>
        <begin position="154"/>
        <end position="178"/>
    </location>
</feature>
<keyword evidence="4" id="KW-0449">Lipoprotein</keyword>
<feature type="compositionally biased region" description="Low complexity" evidence="1">
    <location>
        <begin position="409"/>
        <end position="435"/>
    </location>
</feature>
<feature type="compositionally biased region" description="Basic and acidic residues" evidence="1">
    <location>
        <begin position="319"/>
        <end position="331"/>
    </location>
</feature>
<sequence>MASKRKRMTAADYTALAFCPAMIVLMLTALVHFLVLCIYRGEFSTRLTYILFMFIVGATGIARITVEFGRAHASAYAAVLGLATVLVLSQFSNPLFAVSMVVIVWLLADQITFDCTVIDDNERASGEGLLNVGGWLPGTGAAKSPDVDVNLDGTTVASDDATEKDSRAKQTRRRGPRKPGRTVFWLALAALPLFGIGQWVLPDQSDIHRRAHLALGVYLFATLMLLVTTSFLNLRAYLRRRGAEMPSNVSVTWIVAGIVLTLLLLVVCFLLPVPGRAIAALQLPETLESPDWLEPSRWGWGSEGVTSQGNQDAAPGPVDSERADENARTGEADDESSEQGGRPGEGGKPGEGGQGSESGQSGQGDQQGDSGQSGDSDQQGESGEQGDSGQQGESGQQGDGGESGDRGQQGDSSQQGENAQQGENGQQGEQSPSEQEGGDTAADGSQPPDASSGSSSPPLDLTAWLPNLSSILKALIVIVLLGIVIWFLIKNRDALVAWWRSFCDYWKNLQRQAGVADDQPLDPLAEIRYREFASFRDPSGEGGDPRRVIVITFAALEAWSREAGTARHADETPSEFSRRLGGQYPQQQAALQRLAAAYNRVVYGRRQAGELDLQASQNLWQWMREGGRGKGEGGSLKFERDKTEGT</sequence>
<feature type="transmembrane region" description="Helical" evidence="2">
    <location>
        <begin position="471"/>
        <end position="489"/>
    </location>
</feature>
<dbReference type="EMBL" id="CP042914">
    <property type="protein sequence ID" value="QEG39017.1"/>
    <property type="molecule type" value="Genomic_DNA"/>
</dbReference>
<feature type="compositionally biased region" description="Basic and acidic residues" evidence="1">
    <location>
        <begin position="625"/>
        <end position="646"/>
    </location>
</feature>
<feature type="region of interest" description="Disordered" evidence="1">
    <location>
        <begin position="624"/>
        <end position="646"/>
    </location>
</feature>
<feature type="transmembrane region" description="Helical" evidence="2">
    <location>
        <begin position="47"/>
        <end position="66"/>
    </location>
</feature>
<dbReference type="AlphaFoldDB" id="A0A5B9QIS7"/>
<feature type="region of interest" description="Disordered" evidence="1">
    <location>
        <begin position="294"/>
        <end position="457"/>
    </location>
</feature>
<dbReference type="Proteomes" id="UP000325286">
    <property type="component" value="Chromosome"/>
</dbReference>
<feature type="transmembrane region" description="Helical" evidence="2">
    <location>
        <begin position="250"/>
        <end position="273"/>
    </location>
</feature>
<evidence type="ECO:0000313" key="4">
    <source>
        <dbReference type="EMBL" id="QEG39017.1"/>
    </source>
</evidence>
<dbReference type="InterPro" id="IPR025403">
    <property type="entry name" value="TgpA-like_C"/>
</dbReference>
<dbReference type="Pfam" id="PF13559">
    <property type="entry name" value="DUF4129"/>
    <property type="match status" value="1"/>
</dbReference>
<feature type="compositionally biased region" description="Basic residues" evidence="1">
    <location>
        <begin position="169"/>
        <end position="178"/>
    </location>
</feature>
<feature type="transmembrane region" description="Helical" evidence="2">
    <location>
        <begin position="12"/>
        <end position="35"/>
    </location>
</feature>
<feature type="transmembrane region" description="Helical" evidence="2">
    <location>
        <begin position="182"/>
        <end position="201"/>
    </location>
</feature>
<feature type="transmembrane region" description="Helical" evidence="2">
    <location>
        <begin position="95"/>
        <end position="113"/>
    </location>
</feature>
<feature type="compositionally biased region" description="Low complexity" evidence="1">
    <location>
        <begin position="357"/>
        <end position="394"/>
    </location>
</feature>
<protein>
    <submittedName>
        <fullName evidence="4">Prolipoprotein diacylglyceryl transferase</fullName>
    </submittedName>
</protein>
<keyword evidence="5" id="KW-1185">Reference proteome</keyword>
<dbReference type="PANTHER" id="PTHR24637:SF417">
    <property type="entry name" value="COL_CUTICLE_N DOMAIN-CONTAINING PROTEIN"/>
    <property type="match status" value="1"/>
</dbReference>
<keyword evidence="2" id="KW-1133">Transmembrane helix</keyword>
<keyword evidence="2" id="KW-0472">Membrane</keyword>
<accession>A0A5B9QIS7</accession>
<dbReference type="PANTHER" id="PTHR24637">
    <property type="entry name" value="COLLAGEN"/>
    <property type="match status" value="1"/>
</dbReference>
<keyword evidence="4" id="KW-0808">Transferase</keyword>
<evidence type="ECO:0000256" key="1">
    <source>
        <dbReference type="SAM" id="MobiDB-lite"/>
    </source>
</evidence>